<evidence type="ECO:0000313" key="3">
    <source>
        <dbReference type="Proteomes" id="UP000181936"/>
    </source>
</evidence>
<dbReference type="OrthoDB" id="2412610at2"/>
<protein>
    <recommendedName>
        <fullName evidence="4">DUF2140 domain-containing protein</fullName>
    </recommendedName>
</protein>
<keyword evidence="1" id="KW-1133">Transmembrane helix</keyword>
<reference evidence="2 3" key="1">
    <citation type="journal article" date="2016" name="Sci. Rep.">
        <title>Complete genome sequence and transcriptomic analysis of a novel marine strain Bacillus weihaiensis reveals the mechanism of brown algae degradation.</title>
        <authorList>
            <person name="Zhu Y."/>
            <person name="Chen P."/>
            <person name="Bao Y."/>
            <person name="Men Y."/>
            <person name="Zeng Y."/>
            <person name="Yang J."/>
            <person name="Sun J."/>
            <person name="Sun Y."/>
        </authorList>
    </citation>
    <scope>NUCLEOTIDE SEQUENCE [LARGE SCALE GENOMIC DNA]</scope>
    <source>
        <strain evidence="2 3">Alg07</strain>
    </source>
</reference>
<evidence type="ECO:0000256" key="1">
    <source>
        <dbReference type="SAM" id="Phobius"/>
    </source>
</evidence>
<dbReference type="STRING" id="1547283.A9C19_08055"/>
<dbReference type="Proteomes" id="UP000181936">
    <property type="component" value="Chromosome"/>
</dbReference>
<proteinExistence type="predicted"/>
<organism evidence="2 3">
    <name type="scientific">Bacillus weihaiensis</name>
    <dbReference type="NCBI Taxonomy" id="1547283"/>
    <lineage>
        <taxon>Bacteria</taxon>
        <taxon>Bacillati</taxon>
        <taxon>Bacillota</taxon>
        <taxon>Bacilli</taxon>
        <taxon>Bacillales</taxon>
        <taxon>Bacillaceae</taxon>
        <taxon>Bacillus</taxon>
    </lineage>
</organism>
<keyword evidence="1" id="KW-0812">Transmembrane</keyword>
<dbReference type="InterPro" id="IPR018672">
    <property type="entry name" value="DUF2140"/>
</dbReference>
<keyword evidence="3" id="KW-1185">Reference proteome</keyword>
<evidence type="ECO:0008006" key="4">
    <source>
        <dbReference type="Google" id="ProtNLM"/>
    </source>
</evidence>
<sequence>MKRWKVAFFVLAAINLVTFVLILSFLFIPTNVGVEEEKKVNVQEDGNVPFLIRTQKTDLTNLINHYLEKEAQQENLQYSVDLQENVYVNGTIKAFSKDIQMKLFLEPVVTDNGNVQLLVQELSIGQLKLPISYVLKYMNNFYELPNYVVVEPNEKRIQINLDEVTFENGLSARAKSFDLKNDDITFTLFVPLP</sequence>
<dbReference type="RefSeq" id="WP_072579494.1">
    <property type="nucleotide sequence ID" value="NZ_CP016020.1"/>
</dbReference>
<dbReference type="KEGG" id="bwh:A9C19_08055"/>
<dbReference type="Pfam" id="PF09911">
    <property type="entry name" value="DUF2140"/>
    <property type="match status" value="1"/>
</dbReference>
<gene>
    <name evidence="2" type="ORF">A9C19_08055</name>
</gene>
<evidence type="ECO:0000313" key="2">
    <source>
        <dbReference type="EMBL" id="APH04704.1"/>
    </source>
</evidence>
<accession>A0A1L3MR25</accession>
<name>A0A1L3MR25_9BACI</name>
<feature type="transmembrane region" description="Helical" evidence="1">
    <location>
        <begin position="7"/>
        <end position="28"/>
    </location>
</feature>
<keyword evidence="1" id="KW-0472">Membrane</keyword>
<dbReference type="EMBL" id="CP016020">
    <property type="protein sequence ID" value="APH04704.1"/>
    <property type="molecule type" value="Genomic_DNA"/>
</dbReference>
<dbReference type="AlphaFoldDB" id="A0A1L3MR25"/>